<accession>A0A5P9P171</accession>
<name>A0A5P9P171_9EURY</name>
<evidence type="ECO:0000313" key="3">
    <source>
        <dbReference type="EMBL" id="QFU81875.1"/>
    </source>
</evidence>
<evidence type="ECO:0000259" key="2">
    <source>
        <dbReference type="Pfam" id="PF24035"/>
    </source>
</evidence>
<reference evidence="3 4" key="1">
    <citation type="journal article" date="2007" name="Int. J. Syst. Evol. Microbiol.">
        <title>Natronorubrum sulfidifaciens sp. nov., an extremely haloalkaliphilic archaeon isolated from Aiding salt lake in Xin-Jiang, China.</title>
        <authorList>
            <person name="Cui H.L."/>
            <person name="Tohty D."/>
            <person name="Liu H.C."/>
            <person name="Liu S.J."/>
            <person name="Oren A."/>
            <person name="Zhou P.J."/>
        </authorList>
    </citation>
    <scope>NUCLEOTIDE SEQUENCE [LARGE SCALE GENOMIC DNA]</scope>
    <source>
        <strain evidence="3 4">7-3</strain>
    </source>
</reference>
<feature type="domain" description="DUF7344" evidence="2">
    <location>
        <begin position="18"/>
        <end position="88"/>
    </location>
</feature>
<dbReference type="KEGG" id="nas:GCU68_04640"/>
<feature type="domain" description="Halobacterial output" evidence="1">
    <location>
        <begin position="137"/>
        <end position="206"/>
    </location>
</feature>
<dbReference type="RefSeq" id="WP_152939406.1">
    <property type="nucleotide sequence ID" value="NZ_CP045488.1"/>
</dbReference>
<dbReference type="EMBL" id="CP045488">
    <property type="protein sequence ID" value="QFU81875.1"/>
    <property type="molecule type" value="Genomic_DNA"/>
</dbReference>
<dbReference type="Pfam" id="PF18545">
    <property type="entry name" value="HalOD1"/>
    <property type="match status" value="1"/>
</dbReference>
<gene>
    <name evidence="3" type="ORF">GCU68_04640</name>
</gene>
<dbReference type="InterPro" id="IPR055768">
    <property type="entry name" value="DUF7344"/>
</dbReference>
<dbReference type="GeneID" id="42300309"/>
<evidence type="ECO:0000313" key="4">
    <source>
        <dbReference type="Proteomes" id="UP000326170"/>
    </source>
</evidence>
<keyword evidence="4" id="KW-1185">Reference proteome</keyword>
<organism evidence="3 4">
    <name type="scientific">Natronorubrum aibiense</name>
    <dbReference type="NCBI Taxonomy" id="348826"/>
    <lineage>
        <taxon>Archaea</taxon>
        <taxon>Methanobacteriati</taxon>
        <taxon>Methanobacteriota</taxon>
        <taxon>Stenosarchaea group</taxon>
        <taxon>Halobacteria</taxon>
        <taxon>Halobacteriales</taxon>
        <taxon>Natrialbaceae</taxon>
        <taxon>Natronorubrum</taxon>
    </lineage>
</organism>
<dbReference type="AlphaFoldDB" id="A0A5P9P171"/>
<dbReference type="Pfam" id="PF24035">
    <property type="entry name" value="DUF7344"/>
    <property type="match status" value="1"/>
</dbReference>
<evidence type="ECO:0000259" key="1">
    <source>
        <dbReference type="Pfam" id="PF18545"/>
    </source>
</evidence>
<protein>
    <submittedName>
        <fullName evidence="3">Uncharacterized protein</fullName>
    </submittedName>
</protein>
<proteinExistence type="predicted"/>
<dbReference type="Proteomes" id="UP000326170">
    <property type="component" value="Chromosome"/>
</dbReference>
<sequence length="210" mass="23279">MRSENAPNPALDPVLKSLAEYRRRFVVGVLAERDEPVDSAELATALERYERETEGRTEGSTARIATELRHIHLPKLADAGVLDYRDRRVALRDDTAQALLNAVATVERGQRLEPMSTSAAGPAPATATRAEYRDEQERSLTDAILAAVADHRGDEFRWSDFDLCDELDPNSLNTLFRSDAVSETSVTLRTETVRIALWGDDGITIRVTDA</sequence>
<dbReference type="OrthoDB" id="271604at2157"/>
<dbReference type="InterPro" id="IPR040624">
    <property type="entry name" value="HalOD1"/>
</dbReference>